<evidence type="ECO:0000313" key="9">
    <source>
        <dbReference type="EMBL" id="SFD55355.1"/>
    </source>
</evidence>
<dbReference type="GO" id="GO:0003677">
    <property type="term" value="F:DNA binding"/>
    <property type="evidence" value="ECO:0007669"/>
    <property type="project" value="UniProtKB-KW"/>
</dbReference>
<dbReference type="PANTHER" id="PTHR32071:SF38">
    <property type="entry name" value="PSP OPERON TRANSCRIPTIONAL ACTIVATOR"/>
    <property type="match status" value="1"/>
</dbReference>
<evidence type="ECO:0000259" key="8">
    <source>
        <dbReference type="PROSITE" id="PS51372"/>
    </source>
</evidence>
<evidence type="ECO:0000256" key="4">
    <source>
        <dbReference type="ARBA" id="ARBA00022840"/>
    </source>
</evidence>
<dbReference type="InterPro" id="IPR036634">
    <property type="entry name" value="PRD_sf"/>
</dbReference>
<dbReference type="GO" id="GO:0009401">
    <property type="term" value="P:phosphoenolpyruvate-dependent sugar phosphotransferase system"/>
    <property type="evidence" value="ECO:0007669"/>
    <property type="project" value="InterPro"/>
</dbReference>
<dbReference type="PROSITE" id="PS51372">
    <property type="entry name" value="PRD_2"/>
    <property type="match status" value="1"/>
</dbReference>
<dbReference type="AlphaFoldDB" id="A0A1I1T9U2"/>
<dbReference type="GO" id="GO:0005524">
    <property type="term" value="F:ATP binding"/>
    <property type="evidence" value="ECO:0007669"/>
    <property type="project" value="UniProtKB-KW"/>
</dbReference>
<dbReference type="SUPFAM" id="SSF46785">
    <property type="entry name" value="Winged helix' DNA-binding domain"/>
    <property type="match status" value="1"/>
</dbReference>
<feature type="domain" description="PTS EIIA type-4" evidence="7">
    <location>
        <begin position="496"/>
        <end position="619"/>
    </location>
</feature>
<proteinExistence type="predicted"/>
<evidence type="ECO:0000256" key="5">
    <source>
        <dbReference type="ARBA" id="ARBA00023125"/>
    </source>
</evidence>
<dbReference type="CDD" id="cd00009">
    <property type="entry name" value="AAA"/>
    <property type="match status" value="1"/>
</dbReference>
<dbReference type="Gene3D" id="3.40.50.510">
    <property type="entry name" value="Phosphotransferase system, mannose-type IIA component"/>
    <property type="match status" value="1"/>
</dbReference>
<dbReference type="SUPFAM" id="SSF52540">
    <property type="entry name" value="P-loop containing nucleoside triphosphate hydrolases"/>
    <property type="match status" value="1"/>
</dbReference>
<dbReference type="SUPFAM" id="SSF53062">
    <property type="entry name" value="PTS system fructose IIA component-like"/>
    <property type="match status" value="1"/>
</dbReference>
<dbReference type="RefSeq" id="WP_090093703.1">
    <property type="nucleotide sequence ID" value="NZ_CBCRVU010000002.1"/>
</dbReference>
<dbReference type="InterPro" id="IPR004701">
    <property type="entry name" value="PTS_EIIA_man-typ"/>
</dbReference>
<dbReference type="Gene3D" id="1.10.10.10">
    <property type="entry name" value="Winged helix-like DNA-binding domain superfamily/Winged helix DNA-binding domain"/>
    <property type="match status" value="1"/>
</dbReference>
<evidence type="ECO:0000256" key="2">
    <source>
        <dbReference type="ARBA" id="ARBA00022679"/>
    </source>
</evidence>
<dbReference type="InterPro" id="IPR002078">
    <property type="entry name" value="Sigma_54_int"/>
</dbReference>
<feature type="domain" description="PRD" evidence="8">
    <location>
        <begin position="750"/>
        <end position="848"/>
    </location>
</feature>
<organism evidence="9 10">
    <name type="scientific">Lactobacillus bombicola</name>
    <dbReference type="NCBI Taxonomy" id="1505723"/>
    <lineage>
        <taxon>Bacteria</taxon>
        <taxon>Bacillati</taxon>
        <taxon>Bacillota</taxon>
        <taxon>Bacilli</taxon>
        <taxon>Lactobacillales</taxon>
        <taxon>Lactobacillaceae</taxon>
        <taxon>Lactobacillus</taxon>
    </lineage>
</organism>
<evidence type="ECO:0000259" key="7">
    <source>
        <dbReference type="PROSITE" id="PS51096"/>
    </source>
</evidence>
<dbReference type="EMBL" id="FOMN01000008">
    <property type="protein sequence ID" value="SFD55355.1"/>
    <property type="molecule type" value="Genomic_DNA"/>
</dbReference>
<dbReference type="PROSITE" id="PS50045">
    <property type="entry name" value="SIGMA54_INTERACT_4"/>
    <property type="match status" value="1"/>
</dbReference>
<dbReference type="InterPro" id="IPR036388">
    <property type="entry name" value="WH-like_DNA-bd_sf"/>
</dbReference>
<reference evidence="10" key="1">
    <citation type="submission" date="2016-10" db="EMBL/GenBank/DDBJ databases">
        <authorList>
            <person name="Varghese N."/>
            <person name="Submissions S."/>
        </authorList>
    </citation>
    <scope>NUCLEOTIDE SEQUENCE [LARGE SCALE GENOMIC DNA]</scope>
    <source>
        <strain evidence="10">R-53102</strain>
    </source>
</reference>
<dbReference type="STRING" id="1505723.SAMN04487792_1352"/>
<keyword evidence="2" id="KW-0808">Transferase</keyword>
<dbReference type="InterPro" id="IPR003593">
    <property type="entry name" value="AAA+_ATPase"/>
</dbReference>
<dbReference type="PANTHER" id="PTHR32071">
    <property type="entry name" value="TRANSCRIPTIONAL REGULATORY PROTEIN"/>
    <property type="match status" value="1"/>
</dbReference>
<sequence length="848" mass="96437">MSWAEERVLNKIKNLPGNDVISTSELAAELNLSRSVVSHYLNQLAKENRIQKIKERPVKWRKNSINKTTDLSFASVIGSQGSLKRVVEQLCAAVIYPPNGLDVLITGNAGVGKSYLAERLVAYAKEVGSIKANAPYLYLNCASYAGNPEQITTLLFGSTKASATQAKGLIEKANGGYLFLDQVDRLSNVNQEKILNFIDSGQFYKVGDNIHHVKSNVRLIMATTKDPERVLLHSFLRKIPVQVNLPDYAKRPIDERLEILRSLFYDEGQRINKKIVVDKEVVSALLQINHKDNVSYIKNIVRASCSAAYHDWFSSNTMYLKLKNLILDYLPPFKNYGSIVVDPALVIKYSESKSLNKKLTNISQELKKLINAFSDTTLSNCRLRIEAINKLNKTSSQASGLRVQHKQLFAEIIEKKYGLAKAAYLESTIYYLYEHHFKPDCDIEKLRAVVLKKLPRAYHVARSFYSKLPILDKDSHQGIAYIFAILLSEYIDENVKLHGLLVGHGENTATSIQAVVNSLCGNYIFDAIDVAIDADTTAMINAINNLILNYNAINGLVLMVDMGSLNKLYSEVGSNLNCDLLVVNNLTTVTALDLASKIKRNLDFTRIASNAEREYQINVKYYNGFSKTKNILVSCISGLKVAEQISEILRQYLPADIKIIPLGYNDLKEKIVTKQWAYFEQTLFLLTTFDITEKIKFKYMNLYDILAISGEKKLKLWLQPYLNQQQLTDLNNQLLCFFSKEGIAERLNFLNPSVVIKEVEEINKKYEDFYNLKLDGKIKLNLYMHVALMIERAVMRNNVIEVQPKSEKEKAFFKITRNIFQPVELKYNVTISNYEISLLYDLLKQYIK</sequence>
<dbReference type="SMART" id="SM00382">
    <property type="entry name" value="AAA"/>
    <property type="match status" value="1"/>
</dbReference>
<feature type="domain" description="Sigma-54 factor interaction" evidence="6">
    <location>
        <begin position="76"/>
        <end position="306"/>
    </location>
</feature>
<dbReference type="Gene3D" id="3.40.50.300">
    <property type="entry name" value="P-loop containing nucleotide triphosphate hydrolases"/>
    <property type="match status" value="1"/>
</dbReference>
<evidence type="ECO:0000256" key="3">
    <source>
        <dbReference type="ARBA" id="ARBA00022741"/>
    </source>
</evidence>
<keyword evidence="3" id="KW-0547">Nucleotide-binding</keyword>
<accession>A0A1I1T9U2</accession>
<evidence type="ECO:0000313" key="10">
    <source>
        <dbReference type="Proteomes" id="UP000199599"/>
    </source>
</evidence>
<dbReference type="InterPro" id="IPR036662">
    <property type="entry name" value="PTS_EIIA_man-typ_sf"/>
</dbReference>
<dbReference type="GO" id="GO:0006355">
    <property type="term" value="P:regulation of DNA-templated transcription"/>
    <property type="evidence" value="ECO:0007669"/>
    <property type="project" value="InterPro"/>
</dbReference>
<dbReference type="PROSITE" id="PS51096">
    <property type="entry name" value="PTS_EIIA_TYPE_4"/>
    <property type="match status" value="1"/>
</dbReference>
<dbReference type="InterPro" id="IPR036390">
    <property type="entry name" value="WH_DNA-bd_sf"/>
</dbReference>
<keyword evidence="5" id="KW-0238">DNA-binding</keyword>
<evidence type="ECO:0000256" key="1">
    <source>
        <dbReference type="ARBA" id="ARBA00020887"/>
    </source>
</evidence>
<keyword evidence="4" id="KW-0067">ATP-binding</keyword>
<dbReference type="GO" id="GO:0016020">
    <property type="term" value="C:membrane"/>
    <property type="evidence" value="ECO:0007669"/>
    <property type="project" value="InterPro"/>
</dbReference>
<name>A0A1I1T9U2_9LACO</name>
<dbReference type="SUPFAM" id="SSF63520">
    <property type="entry name" value="PTS-regulatory domain, PRD"/>
    <property type="match status" value="1"/>
</dbReference>
<dbReference type="InterPro" id="IPR027417">
    <property type="entry name" value="P-loop_NTPase"/>
</dbReference>
<protein>
    <recommendedName>
        <fullName evidence="1">DNA translocase FtsK</fullName>
    </recommendedName>
</protein>
<dbReference type="Pfam" id="PF00874">
    <property type="entry name" value="PRD"/>
    <property type="match status" value="1"/>
</dbReference>
<dbReference type="Gene3D" id="1.10.1790.10">
    <property type="entry name" value="PRD domain"/>
    <property type="match status" value="1"/>
</dbReference>
<evidence type="ECO:0000259" key="6">
    <source>
        <dbReference type="PROSITE" id="PS50045"/>
    </source>
</evidence>
<dbReference type="InterPro" id="IPR011608">
    <property type="entry name" value="PRD"/>
</dbReference>
<dbReference type="Pfam" id="PF00158">
    <property type="entry name" value="Sigma54_activat"/>
    <property type="match status" value="1"/>
</dbReference>
<gene>
    <name evidence="9" type="ORF">SAMN04487792_1352</name>
</gene>
<dbReference type="GO" id="GO:0016740">
    <property type="term" value="F:transferase activity"/>
    <property type="evidence" value="ECO:0007669"/>
    <property type="project" value="UniProtKB-KW"/>
</dbReference>
<dbReference type="Proteomes" id="UP000199599">
    <property type="component" value="Unassembled WGS sequence"/>
</dbReference>